<dbReference type="EMBL" id="SDMR01000014">
    <property type="protein sequence ID" value="TBT94353.1"/>
    <property type="molecule type" value="Genomic_DNA"/>
</dbReference>
<dbReference type="InterPro" id="IPR036390">
    <property type="entry name" value="WH_DNA-bd_sf"/>
</dbReference>
<dbReference type="Pfam" id="PF00126">
    <property type="entry name" value="HTH_1"/>
    <property type="match status" value="1"/>
</dbReference>
<dbReference type="PANTHER" id="PTHR30346:SF26">
    <property type="entry name" value="HYDROGEN PEROXIDE-INDUCIBLE GENES ACTIVATOR"/>
    <property type="match status" value="1"/>
</dbReference>
<keyword evidence="7" id="KW-1133">Transmembrane helix</keyword>
<dbReference type="Gene3D" id="1.10.10.10">
    <property type="entry name" value="Winged helix-like DNA-binding domain superfamily/Winged helix DNA-binding domain"/>
    <property type="match status" value="1"/>
</dbReference>
<accession>A0A4Q9KIX5</accession>
<dbReference type="SUPFAM" id="SSF53850">
    <property type="entry name" value="Periplasmic binding protein-like II"/>
    <property type="match status" value="1"/>
</dbReference>
<sequence>MNLRDLEYLVALADARSFRQAARDCDVSQPTLSAQIKKLETDLGVALFDRSVAPLALTTVGERVVARARAVLDQIGEIRAEAALDADAEGGALRLGMFPTLGPYLLPHVVAGVRQRFPSLKLLLTEEKSSDLLAMLEAGRLDAVALALPVAAPGLHVEPLFREELLLALPEDHVLASGSAPLTAKALADTELLCLADGHCLGDQVTDWLTSVGGRRREDFRATSLEAMRSMISAGAAASLLPALTVVAPVAAASGMAIRRFAKPAPAREIGLVWRTASPHGDRLGKLAQALVPQEVPDGLVTSLLRPAAEAAKTT</sequence>
<evidence type="ECO:0000256" key="5">
    <source>
        <dbReference type="ARBA" id="ARBA00023163"/>
    </source>
</evidence>
<evidence type="ECO:0000313" key="10">
    <source>
        <dbReference type="Proteomes" id="UP000291933"/>
    </source>
</evidence>
<dbReference type="InterPro" id="IPR000847">
    <property type="entry name" value="LysR_HTH_N"/>
</dbReference>
<dbReference type="GO" id="GO:0032993">
    <property type="term" value="C:protein-DNA complex"/>
    <property type="evidence" value="ECO:0007669"/>
    <property type="project" value="TreeGrafter"/>
</dbReference>
<dbReference type="AlphaFoldDB" id="A0A4Q9KIX5"/>
<gene>
    <name evidence="9" type="ORF">ET996_10930</name>
</gene>
<dbReference type="FunFam" id="1.10.10.10:FF:000001">
    <property type="entry name" value="LysR family transcriptional regulator"/>
    <property type="match status" value="1"/>
</dbReference>
<keyword evidence="10" id="KW-1185">Reference proteome</keyword>
<evidence type="ECO:0000256" key="2">
    <source>
        <dbReference type="ARBA" id="ARBA00023015"/>
    </source>
</evidence>
<evidence type="ECO:0000256" key="3">
    <source>
        <dbReference type="ARBA" id="ARBA00023125"/>
    </source>
</evidence>
<keyword evidence="3" id="KW-0238">DNA-binding</keyword>
<feature type="domain" description="HTH lysR-type" evidence="8">
    <location>
        <begin position="1"/>
        <end position="58"/>
    </location>
</feature>
<keyword evidence="4" id="KW-0010">Activator</keyword>
<dbReference type="RefSeq" id="WP_131172596.1">
    <property type="nucleotide sequence ID" value="NZ_FXTL01000014.1"/>
</dbReference>
<proteinExistence type="inferred from homology"/>
<evidence type="ECO:0000256" key="1">
    <source>
        <dbReference type="ARBA" id="ARBA00009437"/>
    </source>
</evidence>
<dbReference type="CDD" id="cd08411">
    <property type="entry name" value="PBP2_OxyR"/>
    <property type="match status" value="1"/>
</dbReference>
<evidence type="ECO:0000256" key="7">
    <source>
        <dbReference type="SAM" id="Phobius"/>
    </source>
</evidence>
<dbReference type="Pfam" id="PF03466">
    <property type="entry name" value="LysR_substrate"/>
    <property type="match status" value="1"/>
</dbReference>
<dbReference type="Proteomes" id="UP000291933">
    <property type="component" value="Unassembled WGS sequence"/>
</dbReference>
<dbReference type="PROSITE" id="PS50931">
    <property type="entry name" value="HTH_LYSR"/>
    <property type="match status" value="1"/>
</dbReference>
<evidence type="ECO:0000256" key="4">
    <source>
        <dbReference type="ARBA" id="ARBA00023159"/>
    </source>
</evidence>
<evidence type="ECO:0000259" key="8">
    <source>
        <dbReference type="PROSITE" id="PS50931"/>
    </source>
</evidence>
<comment type="caution">
    <text evidence="9">The sequence shown here is derived from an EMBL/GenBank/DDBJ whole genome shotgun (WGS) entry which is preliminary data.</text>
</comment>
<organism evidence="9 10">
    <name type="scientific">Propioniciclava tarda</name>
    <dbReference type="NCBI Taxonomy" id="433330"/>
    <lineage>
        <taxon>Bacteria</taxon>
        <taxon>Bacillati</taxon>
        <taxon>Actinomycetota</taxon>
        <taxon>Actinomycetes</taxon>
        <taxon>Propionibacteriales</taxon>
        <taxon>Propionibacteriaceae</taxon>
        <taxon>Propioniciclava</taxon>
    </lineage>
</organism>
<dbReference type="InterPro" id="IPR036388">
    <property type="entry name" value="WH-like_DNA-bd_sf"/>
</dbReference>
<dbReference type="Gene3D" id="3.40.190.10">
    <property type="entry name" value="Periplasmic binding protein-like II"/>
    <property type="match status" value="2"/>
</dbReference>
<reference evidence="9 10" key="1">
    <citation type="submission" date="2019-01" db="EMBL/GenBank/DDBJ databases">
        <title>Lactibacter flavus gen. nov., sp. nov., a novel bacterium of the family Propionibacteriaceae isolated from raw milk and dairy products.</title>
        <authorList>
            <person name="Huptas C."/>
            <person name="Wenning M."/>
            <person name="Breitenwieser F."/>
            <person name="Doll E."/>
            <person name="Von Neubeck M."/>
            <person name="Busse H.-J."/>
            <person name="Scherer S."/>
        </authorList>
    </citation>
    <scope>NUCLEOTIDE SEQUENCE [LARGE SCALE GENOMIC DNA]</scope>
    <source>
        <strain evidence="9 10">DSM 22130</strain>
    </source>
</reference>
<dbReference type="GO" id="GO:0003677">
    <property type="term" value="F:DNA binding"/>
    <property type="evidence" value="ECO:0007669"/>
    <property type="project" value="UniProtKB-KW"/>
</dbReference>
<dbReference type="PANTHER" id="PTHR30346">
    <property type="entry name" value="TRANSCRIPTIONAL DUAL REGULATOR HCAR-RELATED"/>
    <property type="match status" value="1"/>
</dbReference>
<keyword evidence="7" id="KW-0472">Membrane</keyword>
<protein>
    <recommendedName>
        <fullName evidence="6">Probable hydrogen peroxide-inducible genes activator</fullName>
    </recommendedName>
</protein>
<evidence type="ECO:0000256" key="6">
    <source>
        <dbReference type="ARBA" id="ARBA00040885"/>
    </source>
</evidence>
<dbReference type="InterPro" id="IPR005119">
    <property type="entry name" value="LysR_subst-bd"/>
</dbReference>
<name>A0A4Q9KIX5_PROTD</name>
<dbReference type="SUPFAM" id="SSF46785">
    <property type="entry name" value="Winged helix' DNA-binding domain"/>
    <property type="match status" value="1"/>
</dbReference>
<feature type="transmembrane region" description="Helical" evidence="7">
    <location>
        <begin position="231"/>
        <end position="253"/>
    </location>
</feature>
<dbReference type="GO" id="GO:0003700">
    <property type="term" value="F:DNA-binding transcription factor activity"/>
    <property type="evidence" value="ECO:0007669"/>
    <property type="project" value="InterPro"/>
</dbReference>
<keyword evidence="5" id="KW-0804">Transcription</keyword>
<dbReference type="OrthoDB" id="3181812at2"/>
<keyword evidence="2" id="KW-0805">Transcription regulation</keyword>
<comment type="similarity">
    <text evidence="1">Belongs to the LysR transcriptional regulatory family.</text>
</comment>
<keyword evidence="7" id="KW-0812">Transmembrane</keyword>
<dbReference type="PRINTS" id="PR00039">
    <property type="entry name" value="HTHLYSR"/>
</dbReference>
<evidence type="ECO:0000313" key="9">
    <source>
        <dbReference type="EMBL" id="TBT94353.1"/>
    </source>
</evidence>